<dbReference type="GO" id="GO:0050650">
    <property type="term" value="P:chondroitin sulfate proteoglycan biosynthetic process"/>
    <property type="evidence" value="ECO:0007669"/>
    <property type="project" value="TreeGrafter"/>
</dbReference>
<proteinExistence type="predicted"/>
<dbReference type="InterPro" id="IPR043538">
    <property type="entry name" value="XYLT"/>
</dbReference>
<evidence type="ECO:0000256" key="11">
    <source>
        <dbReference type="ARBA" id="ARBA00023136"/>
    </source>
</evidence>
<keyword evidence="3 15" id="KW-0328">Glycosyltransferase</keyword>
<dbReference type="AlphaFoldDB" id="A0A5D9DBS3"/>
<keyword evidence="12" id="KW-1015">Disulfide bond</keyword>
<keyword evidence="5" id="KW-0812">Transmembrane</keyword>
<dbReference type="PANTHER" id="PTHR46025:SF3">
    <property type="entry name" value="XYLOSYLTRANSFERASE OXT"/>
    <property type="match status" value="1"/>
</dbReference>
<dbReference type="GO" id="GO:0046872">
    <property type="term" value="F:metal ion binding"/>
    <property type="evidence" value="ECO:0007669"/>
    <property type="project" value="UniProtKB-KW"/>
</dbReference>
<evidence type="ECO:0000256" key="2">
    <source>
        <dbReference type="ARBA" id="ARBA00004648"/>
    </source>
</evidence>
<dbReference type="Proteomes" id="UP000324260">
    <property type="component" value="Unassembled WGS sequence"/>
</dbReference>
<evidence type="ECO:0000256" key="12">
    <source>
        <dbReference type="ARBA" id="ARBA00023157"/>
    </source>
</evidence>
<keyword evidence="4 15" id="KW-0808">Transferase</keyword>
<keyword evidence="13" id="KW-0325">Glycoprotein</keyword>
<keyword evidence="11" id="KW-0472">Membrane</keyword>
<sequence>MYPSTSLASQAYRKGLLSSQAELQTIADGNGQEYDEHLWQQASNRSEKIAGSPLMSGNTLVTVTFIILCHDSAERVTSLVRLLLQEDPECRVIVHLDKKSPKTTFKKLILALDDEPRCYLMRNRVRCGWGQWGLVEAPLLALRHALSQEVVSDYFYLMSEYCRPVRPLSELREFLTAHQGANFIECETSDWIKGGIREDRYLYRHYLDKRKHPKLHRWMYRAQKKLGLKRQEPISFEVRFGSQWWCVKKESIQNAFYEIESNSEYNRLRTAWIPDECYFQSLLKKVSSDDEIYPILTFCPFDNKGKPELLVEESSVPLRFFFARKYP</sequence>
<dbReference type="PANTHER" id="PTHR46025">
    <property type="entry name" value="XYLOSYLTRANSFERASE OXT"/>
    <property type="match status" value="1"/>
</dbReference>
<evidence type="ECO:0000256" key="1">
    <source>
        <dbReference type="ARBA" id="ARBA00004323"/>
    </source>
</evidence>
<dbReference type="GO" id="GO:0016020">
    <property type="term" value="C:membrane"/>
    <property type="evidence" value="ECO:0007669"/>
    <property type="project" value="InterPro"/>
</dbReference>
<keyword evidence="6" id="KW-0479">Metal-binding</keyword>
<name>A0A5D9DBS3_HALER</name>
<evidence type="ECO:0000313" key="15">
    <source>
        <dbReference type="EMBL" id="TZG40672.1"/>
    </source>
</evidence>
<evidence type="ECO:0000256" key="13">
    <source>
        <dbReference type="ARBA" id="ARBA00023180"/>
    </source>
</evidence>
<evidence type="ECO:0000256" key="8">
    <source>
        <dbReference type="ARBA" id="ARBA00022968"/>
    </source>
</evidence>
<evidence type="ECO:0000256" key="9">
    <source>
        <dbReference type="ARBA" id="ARBA00022989"/>
    </source>
</evidence>
<dbReference type="GO" id="GO:0030158">
    <property type="term" value="F:protein xylosyltransferase activity"/>
    <property type="evidence" value="ECO:0007669"/>
    <property type="project" value="InterPro"/>
</dbReference>
<evidence type="ECO:0000256" key="6">
    <source>
        <dbReference type="ARBA" id="ARBA00022723"/>
    </source>
</evidence>
<organism evidence="15 16">
    <name type="scientific">Halomonas eurihalina</name>
    <dbReference type="NCBI Taxonomy" id="42566"/>
    <lineage>
        <taxon>Bacteria</taxon>
        <taxon>Pseudomonadati</taxon>
        <taxon>Pseudomonadota</taxon>
        <taxon>Gammaproteobacteria</taxon>
        <taxon>Oceanospirillales</taxon>
        <taxon>Halomonadaceae</taxon>
        <taxon>Halomonas</taxon>
    </lineage>
</organism>
<keyword evidence="7" id="KW-0256">Endoplasmic reticulum</keyword>
<comment type="caution">
    <text evidence="15">The sequence shown here is derived from an EMBL/GenBank/DDBJ whole genome shotgun (WGS) entry which is preliminary data.</text>
</comment>
<dbReference type="Pfam" id="PF02485">
    <property type="entry name" value="Branch"/>
    <property type="match status" value="1"/>
</dbReference>
<keyword evidence="10" id="KW-0333">Golgi apparatus</keyword>
<evidence type="ECO:0000256" key="14">
    <source>
        <dbReference type="ARBA" id="ARBA00042865"/>
    </source>
</evidence>
<evidence type="ECO:0000256" key="5">
    <source>
        <dbReference type="ARBA" id="ARBA00022692"/>
    </source>
</evidence>
<protein>
    <recommendedName>
        <fullName evidence="14">Peptide O-xylosyltransferase</fullName>
    </recommendedName>
</protein>
<keyword evidence="9" id="KW-1133">Transmembrane helix</keyword>
<reference evidence="15 16" key="1">
    <citation type="submission" date="2019-08" db="EMBL/GenBank/DDBJ databases">
        <title>Draft Genome Sequence of Halomonas eurihalina Isolated from Preserved Hide-surface.</title>
        <authorList>
            <person name="Hussain S.A."/>
            <person name="Xu A."/>
            <person name="Sarker M."/>
            <person name="Sommers C."/>
        </authorList>
    </citation>
    <scope>NUCLEOTIDE SEQUENCE [LARGE SCALE GENOMIC DNA]</scope>
    <source>
        <strain evidence="15 16">MS1</strain>
    </source>
</reference>
<evidence type="ECO:0000256" key="3">
    <source>
        <dbReference type="ARBA" id="ARBA00022676"/>
    </source>
</evidence>
<dbReference type="InterPro" id="IPR003406">
    <property type="entry name" value="Glyco_trans_14"/>
</dbReference>
<evidence type="ECO:0000256" key="7">
    <source>
        <dbReference type="ARBA" id="ARBA00022824"/>
    </source>
</evidence>
<keyword evidence="8" id="KW-0735">Signal-anchor</keyword>
<gene>
    <name evidence="15" type="ORF">FZZ93_04150</name>
</gene>
<dbReference type="GO" id="GO:0015012">
    <property type="term" value="P:heparan sulfate proteoglycan biosynthetic process"/>
    <property type="evidence" value="ECO:0007669"/>
    <property type="project" value="TreeGrafter"/>
</dbReference>
<dbReference type="OrthoDB" id="7943907at2"/>
<dbReference type="EMBL" id="VTPU01000003">
    <property type="protein sequence ID" value="TZG40672.1"/>
    <property type="molecule type" value="Genomic_DNA"/>
</dbReference>
<evidence type="ECO:0000256" key="4">
    <source>
        <dbReference type="ARBA" id="ARBA00022679"/>
    </source>
</evidence>
<comment type="subcellular location">
    <subcellularLocation>
        <location evidence="2">Endoplasmic reticulum membrane</location>
        <topology evidence="2">Single-pass type II membrane protein</topology>
    </subcellularLocation>
    <subcellularLocation>
        <location evidence="1">Golgi apparatus membrane</location>
        <topology evidence="1">Single-pass type II membrane protein</topology>
    </subcellularLocation>
</comment>
<evidence type="ECO:0000256" key="10">
    <source>
        <dbReference type="ARBA" id="ARBA00023034"/>
    </source>
</evidence>
<accession>A0A5D9DBS3</accession>
<evidence type="ECO:0000313" key="16">
    <source>
        <dbReference type="Proteomes" id="UP000324260"/>
    </source>
</evidence>
<keyword evidence="16" id="KW-1185">Reference proteome</keyword>